<feature type="compositionally biased region" description="Basic and acidic residues" evidence="13">
    <location>
        <begin position="15"/>
        <end position="30"/>
    </location>
</feature>
<dbReference type="AlphaFoldDB" id="A0A8H3F4T8"/>
<dbReference type="GO" id="GO:0010604">
    <property type="term" value="P:positive regulation of macromolecule metabolic process"/>
    <property type="evidence" value="ECO:0007669"/>
    <property type="project" value="UniProtKB-ARBA"/>
</dbReference>
<dbReference type="GO" id="GO:0031418">
    <property type="term" value="F:L-ascorbic acid binding"/>
    <property type="evidence" value="ECO:0007669"/>
    <property type="project" value="UniProtKB-KW"/>
</dbReference>
<dbReference type="SMART" id="SM00702">
    <property type="entry name" value="P4Hc"/>
    <property type="match status" value="1"/>
</dbReference>
<dbReference type="PANTHER" id="PTHR12117:SF0">
    <property type="entry name" value="PROLYL 3-HYDROXYLASE OGFOD1"/>
    <property type="match status" value="1"/>
</dbReference>
<organism evidence="15 16">
    <name type="scientific">Alectoria fallacina</name>
    <dbReference type="NCBI Taxonomy" id="1903189"/>
    <lineage>
        <taxon>Eukaryota</taxon>
        <taxon>Fungi</taxon>
        <taxon>Dikarya</taxon>
        <taxon>Ascomycota</taxon>
        <taxon>Pezizomycotina</taxon>
        <taxon>Lecanoromycetes</taxon>
        <taxon>OSLEUM clade</taxon>
        <taxon>Lecanoromycetidae</taxon>
        <taxon>Lecanorales</taxon>
        <taxon>Lecanorineae</taxon>
        <taxon>Parmeliaceae</taxon>
        <taxon>Alectoria</taxon>
    </lineage>
</organism>
<dbReference type="GO" id="GO:0006449">
    <property type="term" value="P:regulation of translational termination"/>
    <property type="evidence" value="ECO:0007669"/>
    <property type="project" value="TreeGrafter"/>
</dbReference>
<feature type="region of interest" description="Disordered" evidence="13">
    <location>
        <begin position="305"/>
        <end position="327"/>
    </location>
</feature>
<keyword evidence="7" id="KW-0560">Oxidoreductase</keyword>
<dbReference type="EMBL" id="CAJPDR010000087">
    <property type="protein sequence ID" value="CAF9916022.1"/>
    <property type="molecule type" value="Genomic_DNA"/>
</dbReference>
<evidence type="ECO:0000256" key="5">
    <source>
        <dbReference type="ARBA" id="ARBA00022896"/>
    </source>
</evidence>
<evidence type="ECO:0000256" key="11">
    <source>
        <dbReference type="ARBA" id="ARBA00051966"/>
    </source>
</evidence>
<keyword evidence="8" id="KW-0408">Iron</keyword>
<evidence type="ECO:0000256" key="10">
    <source>
        <dbReference type="ARBA" id="ARBA00047444"/>
    </source>
</evidence>
<feature type="region of interest" description="Disordered" evidence="13">
    <location>
        <begin position="540"/>
        <end position="582"/>
    </location>
</feature>
<keyword evidence="16" id="KW-1185">Reference proteome</keyword>
<dbReference type="PANTHER" id="PTHR12117">
    <property type="entry name" value="HISTONE ACETYLTRANSFERASE COMPLEX"/>
    <property type="match status" value="1"/>
</dbReference>
<evidence type="ECO:0000256" key="3">
    <source>
        <dbReference type="ARBA" id="ARBA00007443"/>
    </source>
</evidence>
<comment type="catalytic activity">
    <reaction evidence="11">
        <text>[ribosomal protein uS12]-(3S)-3-hydroxy-L-proline + 2-oxoglutarate + O2 = [ribosomal protein uS12]-(3S)-3,4-dihydroxy-L-proline + succinate + CO2</text>
        <dbReference type="Rhea" id="RHEA:54160"/>
        <dbReference type="Rhea" id="RHEA-COMP:13817"/>
        <dbReference type="Rhea" id="RHEA-COMP:13818"/>
        <dbReference type="ChEBI" id="CHEBI:15379"/>
        <dbReference type="ChEBI" id="CHEBI:16526"/>
        <dbReference type="ChEBI" id="CHEBI:16810"/>
        <dbReference type="ChEBI" id="CHEBI:30031"/>
        <dbReference type="ChEBI" id="CHEBI:85428"/>
        <dbReference type="ChEBI" id="CHEBI:138052"/>
    </reaction>
</comment>
<gene>
    <name evidence="15" type="ORF">ALECFALPRED_010474</name>
</gene>
<evidence type="ECO:0000259" key="14">
    <source>
        <dbReference type="PROSITE" id="PS51471"/>
    </source>
</evidence>
<evidence type="ECO:0000256" key="7">
    <source>
        <dbReference type="ARBA" id="ARBA00023002"/>
    </source>
</evidence>
<feature type="region of interest" description="Disordered" evidence="13">
    <location>
        <begin position="642"/>
        <end position="689"/>
    </location>
</feature>
<protein>
    <recommendedName>
        <fullName evidence="12">uS12 prolyl 3,4-dihydroxylase</fullName>
    </recommendedName>
</protein>
<dbReference type="Pfam" id="PF13661">
    <property type="entry name" value="2OG-FeII_Oxy_4"/>
    <property type="match status" value="1"/>
</dbReference>
<evidence type="ECO:0000256" key="2">
    <source>
        <dbReference type="ARBA" id="ARBA00004123"/>
    </source>
</evidence>
<dbReference type="PROSITE" id="PS51471">
    <property type="entry name" value="FE2OG_OXY"/>
    <property type="match status" value="1"/>
</dbReference>
<name>A0A8H3F4T8_9LECA</name>
<dbReference type="Gene3D" id="3.60.130.20">
    <property type="entry name" value="Oxoglutarate/iron-dependent oxygenase, C-terminal degradation domain"/>
    <property type="match status" value="1"/>
</dbReference>
<feature type="compositionally biased region" description="Basic and acidic residues" evidence="13">
    <location>
        <begin position="547"/>
        <end position="556"/>
    </location>
</feature>
<feature type="compositionally biased region" description="Acidic residues" evidence="13">
    <location>
        <begin position="661"/>
        <end position="683"/>
    </location>
</feature>
<evidence type="ECO:0000256" key="1">
    <source>
        <dbReference type="ARBA" id="ARBA00001961"/>
    </source>
</evidence>
<keyword evidence="5" id="KW-0847">Vitamin C</keyword>
<evidence type="ECO:0000313" key="16">
    <source>
        <dbReference type="Proteomes" id="UP000664203"/>
    </source>
</evidence>
<sequence length="689" mass="77372">MKRKSDQVDDLESADQAKRRAPSHQDRFREGLFDPPVLDEYRKSYVASKPYRHGVIQNLISPTLLRKVRSEIQNLSFTPKETDIYKTHQSGDLANLDGLDDSSLKLLPSLLTLRDAMYSSDFREYLSKITGSGPLSGKKTDMAINVYTPGCHLLCHDDVIGSRRVSYILYLTDPDTPWKEEWGGALRLYPTQTYTEDDGEVTKVPSPDYSVSIPPAFNQLSFFAVQPGESFHDVQEVYPEDEGKNRESDSERVRMAISGWYHIPQEGEDGYVEDLEERLAEKSSLMQLQGKRDKYELPKANFELYKNPQERSGDTGLPTPSSQEDPALSEEDLNFLLKYIAPTYLTPDTLESVSSIFAEECSICLDTFLSHKFSDSVRDYIESQESQTLPSESTEIEKTTLWAVARPPHKHHFLFQKASSSKRGDSPLLDLLENLLPSEAFRKWLSLATGQTITSHNSLIRRFRRGRDYTLATGYEEEDPRIELCLAITPTSEWSDDKTAEPDKDTEEGAVVEGKDQVEEKTATVDDPGVGGYLVYMAGEDEDDPEHGEGVSDHGVEVPLDMSTGARSTRAANSKKSKQDPAIYQVSGDEEEDGVLFSLPAGWNRLGVVLRDKGTMRFVKYVSRMAKGDRWDLVGEFDILDDDSDVEEGEGNVDEKRAINEADDGSDGEDEDDDDGNDEDDDSSTEHSD</sequence>
<keyword evidence="9" id="KW-0539">Nucleus</keyword>
<evidence type="ECO:0000256" key="6">
    <source>
        <dbReference type="ARBA" id="ARBA00022964"/>
    </source>
</evidence>
<evidence type="ECO:0000256" key="8">
    <source>
        <dbReference type="ARBA" id="ARBA00023004"/>
    </source>
</evidence>
<evidence type="ECO:0000256" key="13">
    <source>
        <dbReference type="SAM" id="MobiDB-lite"/>
    </source>
</evidence>
<dbReference type="GO" id="GO:0031543">
    <property type="term" value="F:peptidyl-proline dioxygenase activity"/>
    <property type="evidence" value="ECO:0007669"/>
    <property type="project" value="UniProtKB-ARBA"/>
</dbReference>
<dbReference type="Proteomes" id="UP000664203">
    <property type="component" value="Unassembled WGS sequence"/>
</dbReference>
<dbReference type="Gene3D" id="2.60.120.620">
    <property type="entry name" value="q2cbj1_9rhob like domain"/>
    <property type="match status" value="1"/>
</dbReference>
<keyword evidence="6" id="KW-0223">Dioxygenase</keyword>
<evidence type="ECO:0000313" key="15">
    <source>
        <dbReference type="EMBL" id="CAF9916022.1"/>
    </source>
</evidence>
<dbReference type="InterPro" id="IPR039558">
    <property type="entry name" value="TPA1/OFD1_N"/>
</dbReference>
<comment type="cofactor">
    <cofactor evidence="1">
        <name>L-ascorbate</name>
        <dbReference type="ChEBI" id="CHEBI:38290"/>
    </cofactor>
</comment>
<keyword evidence="4" id="KW-0479">Metal-binding</keyword>
<evidence type="ECO:0000256" key="9">
    <source>
        <dbReference type="ARBA" id="ARBA00023242"/>
    </source>
</evidence>
<dbReference type="GO" id="GO:0005634">
    <property type="term" value="C:nucleus"/>
    <property type="evidence" value="ECO:0007669"/>
    <property type="project" value="UniProtKB-SubCell"/>
</dbReference>
<dbReference type="GO" id="GO:0005506">
    <property type="term" value="F:iron ion binding"/>
    <property type="evidence" value="ECO:0007669"/>
    <property type="project" value="InterPro"/>
</dbReference>
<accession>A0A8H3F4T8</accession>
<evidence type="ECO:0000256" key="4">
    <source>
        <dbReference type="ARBA" id="ARBA00022723"/>
    </source>
</evidence>
<feature type="domain" description="Fe2OG dioxygenase" evidence="14">
    <location>
        <begin position="138"/>
        <end position="263"/>
    </location>
</feature>
<reference evidence="15" key="1">
    <citation type="submission" date="2021-03" db="EMBL/GenBank/DDBJ databases">
        <authorList>
            <person name="Tagirdzhanova G."/>
        </authorList>
    </citation>
    <scope>NUCLEOTIDE SEQUENCE</scope>
</reference>
<comment type="subcellular location">
    <subcellularLocation>
        <location evidence="2">Nucleus</location>
    </subcellularLocation>
</comment>
<dbReference type="InterPro" id="IPR005123">
    <property type="entry name" value="Oxoglu/Fe-dep_dioxygenase_dom"/>
</dbReference>
<feature type="compositionally biased region" description="Polar residues" evidence="13">
    <location>
        <begin position="565"/>
        <end position="574"/>
    </location>
</feature>
<dbReference type="GO" id="GO:0005737">
    <property type="term" value="C:cytoplasm"/>
    <property type="evidence" value="ECO:0007669"/>
    <property type="project" value="TreeGrafter"/>
</dbReference>
<comment type="caution">
    <text evidence="15">The sequence shown here is derived from an EMBL/GenBank/DDBJ whole genome shotgun (WGS) entry which is preliminary data.</text>
</comment>
<dbReference type="OrthoDB" id="430522at2759"/>
<dbReference type="InterPro" id="IPR043044">
    <property type="entry name" value="TPA1/Ofd1_C"/>
</dbReference>
<dbReference type="FunFam" id="2.60.120.620:FF:000014">
    <property type="entry name" value="Prolyl 3,4-dihydroxylase TPA1"/>
    <property type="match status" value="1"/>
</dbReference>
<comment type="catalytic activity">
    <reaction evidence="10">
        <text>[ribosomal protein uS12]-L-proline + 2-oxoglutarate + O2 = [ribosomal protein uS12]-(3S)-3-hydroxy-L-proline + succinate + CO2</text>
        <dbReference type="Rhea" id="RHEA:54156"/>
        <dbReference type="Rhea" id="RHEA-COMP:13816"/>
        <dbReference type="Rhea" id="RHEA-COMP:13818"/>
        <dbReference type="ChEBI" id="CHEBI:15379"/>
        <dbReference type="ChEBI" id="CHEBI:16526"/>
        <dbReference type="ChEBI" id="CHEBI:16810"/>
        <dbReference type="ChEBI" id="CHEBI:30031"/>
        <dbReference type="ChEBI" id="CHEBI:50342"/>
        <dbReference type="ChEBI" id="CHEBI:85428"/>
    </reaction>
</comment>
<feature type="region of interest" description="Disordered" evidence="13">
    <location>
        <begin position="493"/>
        <end position="513"/>
    </location>
</feature>
<evidence type="ECO:0000256" key="12">
    <source>
        <dbReference type="ARBA" id="ARBA00081607"/>
    </source>
</evidence>
<dbReference type="Pfam" id="PF10637">
    <property type="entry name" value="Ofd1_CTDD"/>
    <property type="match status" value="1"/>
</dbReference>
<dbReference type="GO" id="GO:0009896">
    <property type="term" value="P:positive regulation of catabolic process"/>
    <property type="evidence" value="ECO:0007669"/>
    <property type="project" value="UniProtKB-ARBA"/>
</dbReference>
<feature type="compositionally biased region" description="Acidic residues" evidence="13">
    <location>
        <begin position="642"/>
        <end position="652"/>
    </location>
</feature>
<dbReference type="InterPro" id="IPR019601">
    <property type="entry name" value="Oxoglutarate/Fe-dep_Oase_C"/>
</dbReference>
<dbReference type="InterPro" id="IPR006620">
    <property type="entry name" value="Pro_4_hyd_alph"/>
</dbReference>
<feature type="region of interest" description="Disordered" evidence="13">
    <location>
        <begin position="1"/>
        <end position="30"/>
    </location>
</feature>
<proteinExistence type="inferred from homology"/>
<dbReference type="InterPro" id="IPR051842">
    <property type="entry name" value="uS12_prolyl_hydroxylase"/>
</dbReference>
<comment type="similarity">
    <text evidence="3">Belongs to the TPA1 family.</text>
</comment>